<evidence type="ECO:0000313" key="1">
    <source>
        <dbReference type="EMBL" id="MBE3637906.1"/>
    </source>
</evidence>
<dbReference type="Proteomes" id="UP000609121">
    <property type="component" value="Unassembled WGS sequence"/>
</dbReference>
<dbReference type="Pfam" id="PF07958">
    <property type="entry name" value="DUF1688"/>
    <property type="match status" value="1"/>
</dbReference>
<evidence type="ECO:0000313" key="2">
    <source>
        <dbReference type="Proteomes" id="UP000609121"/>
    </source>
</evidence>
<organism evidence="1 2">
    <name type="scientific">Mangrovicoccus algicola</name>
    <dbReference type="NCBI Taxonomy" id="2771008"/>
    <lineage>
        <taxon>Bacteria</taxon>
        <taxon>Pseudomonadati</taxon>
        <taxon>Pseudomonadota</taxon>
        <taxon>Alphaproteobacteria</taxon>
        <taxon>Rhodobacterales</taxon>
        <taxon>Paracoccaceae</taxon>
        <taxon>Mangrovicoccus</taxon>
    </lineage>
</organism>
<protein>
    <submittedName>
        <fullName evidence="1">URC4/urg3 family protein</fullName>
    </submittedName>
</protein>
<dbReference type="AlphaFoldDB" id="A0A8J7CJU8"/>
<keyword evidence="2" id="KW-1185">Reference proteome</keyword>
<dbReference type="EMBL" id="JACVXA010000013">
    <property type="protein sequence ID" value="MBE3637906.1"/>
    <property type="molecule type" value="Genomic_DNA"/>
</dbReference>
<comment type="caution">
    <text evidence="1">The sequence shown here is derived from an EMBL/GenBank/DDBJ whole genome shotgun (WGS) entry which is preliminary data.</text>
</comment>
<dbReference type="PANTHER" id="PTHR31687">
    <property type="match status" value="1"/>
</dbReference>
<dbReference type="InterPro" id="IPR012469">
    <property type="entry name" value="DUF1688"/>
</dbReference>
<reference evidence="1" key="1">
    <citation type="submission" date="2020-09" db="EMBL/GenBank/DDBJ databases">
        <title>A novel bacterium of genus Mangrovicoccus, isolated from South China Sea.</title>
        <authorList>
            <person name="Huang H."/>
            <person name="Mo K."/>
            <person name="Hu Y."/>
        </authorList>
    </citation>
    <scope>NUCLEOTIDE SEQUENCE</scope>
    <source>
        <strain evidence="1">HB182678</strain>
    </source>
</reference>
<gene>
    <name evidence="1" type="ORF">ICN82_06790</name>
</gene>
<name>A0A8J7CJU8_9RHOB</name>
<accession>A0A8J7CJU8</accession>
<sequence length="405" mass="43007">MAEADAAATAEWLLSPEAIRAQCGAIYDLGLAGKLKHFTLHPEMLETAADEVVATIRETYPDLAVPPHSRWRHFVLDRRDRWEEHAAGLDVAPQERARLECELAIVSVLLDAGAGPLWTYRDPDTGAEYARSEGLALASLDMFMAGAFGDGRGPGTTAATLARFSAEKLAAGFQVTEDNPLEGLEGRASLIAALGQAVEAQPAIFGDAPRLGHVADHLAGLAGEDGLEAQAILDVILSSLAPIWGSDRPSLGGVPLGDCWAHPQAPAPGLVPFHKLSQWLAYSLIEPMQRAGIAVTGLDRLTGLAEYRNGGLFLDAGVIALRHPREAAVPQAPGSALVVEWRALTVILLDKVADLVRRKLKLSAEQLPLASVLEGGTWATGRRLARRKRPGGTPPISLVSTGTVF</sequence>
<dbReference type="PANTHER" id="PTHR31687:SF3">
    <property type="entry name" value="PROTEIN URG3"/>
    <property type="match status" value="1"/>
</dbReference>
<proteinExistence type="predicted"/>